<evidence type="ECO:0000313" key="2">
    <source>
        <dbReference type="EMBL" id="GBM08574.1"/>
    </source>
</evidence>
<proteinExistence type="predicted"/>
<name>A0A4Y2CXX3_ARAVE</name>
<gene>
    <name evidence="2" type="ORF">AVEN_52425_1</name>
</gene>
<organism evidence="2 3">
    <name type="scientific">Araneus ventricosus</name>
    <name type="common">Orbweaver spider</name>
    <name type="synonym">Epeira ventricosa</name>
    <dbReference type="NCBI Taxonomy" id="182803"/>
    <lineage>
        <taxon>Eukaryota</taxon>
        <taxon>Metazoa</taxon>
        <taxon>Ecdysozoa</taxon>
        <taxon>Arthropoda</taxon>
        <taxon>Chelicerata</taxon>
        <taxon>Arachnida</taxon>
        <taxon>Araneae</taxon>
        <taxon>Araneomorphae</taxon>
        <taxon>Entelegynae</taxon>
        <taxon>Araneoidea</taxon>
        <taxon>Araneidae</taxon>
        <taxon>Araneus</taxon>
    </lineage>
</organism>
<dbReference type="AlphaFoldDB" id="A0A4Y2CXX3"/>
<evidence type="ECO:0000313" key="3">
    <source>
        <dbReference type="Proteomes" id="UP000499080"/>
    </source>
</evidence>
<comment type="caution">
    <text evidence="2">The sequence shown here is derived from an EMBL/GenBank/DDBJ whole genome shotgun (WGS) entry which is preliminary data.</text>
</comment>
<dbReference type="EMBL" id="BGPR01000259">
    <property type="protein sequence ID" value="GBM08574.1"/>
    <property type="molecule type" value="Genomic_DNA"/>
</dbReference>
<reference evidence="2 3" key="1">
    <citation type="journal article" date="2019" name="Sci. Rep.">
        <title>Orb-weaving spider Araneus ventricosus genome elucidates the spidroin gene catalogue.</title>
        <authorList>
            <person name="Kono N."/>
            <person name="Nakamura H."/>
            <person name="Ohtoshi R."/>
            <person name="Moran D.A.P."/>
            <person name="Shinohara A."/>
            <person name="Yoshida Y."/>
            <person name="Fujiwara M."/>
            <person name="Mori M."/>
            <person name="Tomita M."/>
            <person name="Arakawa K."/>
        </authorList>
    </citation>
    <scope>NUCLEOTIDE SEQUENCE [LARGE SCALE GENOMIC DNA]</scope>
</reference>
<protein>
    <submittedName>
        <fullName evidence="2">Uncharacterized protein</fullName>
    </submittedName>
</protein>
<dbReference type="Proteomes" id="UP000499080">
    <property type="component" value="Unassembled WGS sequence"/>
</dbReference>
<keyword evidence="3" id="KW-1185">Reference proteome</keyword>
<evidence type="ECO:0000256" key="1">
    <source>
        <dbReference type="SAM" id="MobiDB-lite"/>
    </source>
</evidence>
<feature type="region of interest" description="Disordered" evidence="1">
    <location>
        <begin position="70"/>
        <end position="102"/>
    </location>
</feature>
<sequence>MYFVQLRIAVIPDLSQAGDSECVPPCQTSPPAENYYFRWIRPSHEGKSLHLNTSGEEGFPDDTRSGLVEKEMHGQKNLNTPKATRGRREKLSLYAENQSSAC</sequence>
<accession>A0A4Y2CXX3</accession>